<dbReference type="InterPro" id="IPR007055">
    <property type="entry name" value="BON_dom"/>
</dbReference>
<dbReference type="PANTHER" id="PTHR34700:SF8">
    <property type="entry name" value="POTASSIUM BINDING PROTEIN KBP"/>
    <property type="match status" value="1"/>
</dbReference>
<reference evidence="4 6" key="2">
    <citation type="submission" date="2019-02" db="EMBL/GenBank/DDBJ databases">
        <title>Genomic Encyclopedia of Type Strains, Phase IV (KMG-IV): sequencing the most valuable type-strain genomes for metagenomic binning, comparative biology and taxonomic classification.</title>
        <authorList>
            <person name="Goeker M."/>
        </authorList>
    </citation>
    <scope>NUCLEOTIDE SEQUENCE [LARGE SCALE GENOMIC DNA]</scope>
    <source>
        <strain evidence="4 6">DSM 16618</strain>
    </source>
</reference>
<dbReference type="STRING" id="206506.AAV32_00135"/>
<dbReference type="SUPFAM" id="SSF54106">
    <property type="entry name" value="LysM domain"/>
    <property type="match status" value="1"/>
</dbReference>
<dbReference type="PATRIC" id="fig|206506.3.peg.50"/>
<evidence type="ECO:0000259" key="2">
    <source>
        <dbReference type="PROSITE" id="PS51782"/>
    </source>
</evidence>
<dbReference type="InterPro" id="IPR036779">
    <property type="entry name" value="LysM_dom_sf"/>
</dbReference>
<protein>
    <submittedName>
        <fullName evidence="4">LysM domain-containing protein</fullName>
    </submittedName>
    <submittedName>
        <fullName evidence="3">Peptidase M23B</fullName>
    </submittedName>
</protein>
<dbReference type="NCBIfam" id="NF008399">
    <property type="entry name" value="PRK11198.1"/>
    <property type="match status" value="1"/>
</dbReference>
<accession>A0A171KVA0</accession>
<dbReference type="RefSeq" id="WP_068366205.1">
    <property type="nucleotide sequence ID" value="NZ_CBCSEB010000007.1"/>
</dbReference>
<keyword evidence="5" id="KW-1185">Reference proteome</keyword>
<evidence type="ECO:0000313" key="4">
    <source>
        <dbReference type="EMBL" id="RZS74012.1"/>
    </source>
</evidence>
<dbReference type="PROSITE" id="PS50914">
    <property type="entry name" value="BON"/>
    <property type="match status" value="1"/>
</dbReference>
<dbReference type="GeneID" id="99727285"/>
<dbReference type="PANTHER" id="PTHR34700">
    <property type="entry name" value="POTASSIUM BINDING PROTEIN KBP"/>
    <property type="match status" value="1"/>
</dbReference>
<dbReference type="PROSITE" id="PS51782">
    <property type="entry name" value="LYSM"/>
    <property type="match status" value="1"/>
</dbReference>
<organism evidence="3 5">
    <name type="scientific">Kerstersia gyiorum</name>
    <dbReference type="NCBI Taxonomy" id="206506"/>
    <lineage>
        <taxon>Bacteria</taxon>
        <taxon>Pseudomonadati</taxon>
        <taxon>Pseudomonadota</taxon>
        <taxon>Betaproteobacteria</taxon>
        <taxon>Burkholderiales</taxon>
        <taxon>Alcaligenaceae</taxon>
        <taxon>Kerstersia</taxon>
    </lineage>
</organism>
<dbReference type="EMBL" id="LBNE01000001">
    <property type="protein sequence ID" value="KKO72817.1"/>
    <property type="molecule type" value="Genomic_DNA"/>
</dbReference>
<dbReference type="Proteomes" id="UP000078084">
    <property type="component" value="Unassembled WGS sequence"/>
</dbReference>
<sequence length="149" mass="15674">MGLLSFIKDVGEKIFGGSEAQAATPDALKKELDKLGLGAEGLDVSVDGDKVTVKGKAASTEEAEKIALALGNTLGVAAVDNQLQVDAPAVEAVFYTVQKGDTLWKVAETQYGKGKGAKYTVIFEANKPMLTHPDKIYPGQVLRIPALEA</sequence>
<dbReference type="Pfam" id="PF04972">
    <property type="entry name" value="BON"/>
    <property type="match status" value="1"/>
</dbReference>
<dbReference type="SMART" id="SM00257">
    <property type="entry name" value="LysM"/>
    <property type="match status" value="1"/>
</dbReference>
<dbReference type="AlphaFoldDB" id="A0A171KVA0"/>
<gene>
    <name evidence="3" type="ORF">AAV32_00135</name>
    <name evidence="4" type="ORF">EV679_1222</name>
</gene>
<dbReference type="EMBL" id="SGWZ01000001">
    <property type="protein sequence ID" value="RZS74012.1"/>
    <property type="molecule type" value="Genomic_DNA"/>
</dbReference>
<dbReference type="Pfam" id="PF01476">
    <property type="entry name" value="LysM"/>
    <property type="match status" value="1"/>
</dbReference>
<dbReference type="Gene3D" id="3.30.1340.30">
    <property type="match status" value="1"/>
</dbReference>
<feature type="domain" description="BON" evidence="1">
    <location>
        <begin position="19"/>
        <end position="87"/>
    </location>
</feature>
<evidence type="ECO:0000259" key="1">
    <source>
        <dbReference type="PROSITE" id="PS50914"/>
    </source>
</evidence>
<evidence type="ECO:0000313" key="3">
    <source>
        <dbReference type="EMBL" id="KKO72817.1"/>
    </source>
</evidence>
<dbReference type="Proteomes" id="UP000292039">
    <property type="component" value="Unassembled WGS sequence"/>
</dbReference>
<feature type="domain" description="LysM" evidence="2">
    <location>
        <begin position="93"/>
        <end position="144"/>
    </location>
</feature>
<name>A0A171KVA0_9BURK</name>
<comment type="caution">
    <text evidence="3">The sequence shown here is derived from an EMBL/GenBank/DDBJ whole genome shotgun (WGS) entry which is preliminary data.</text>
</comment>
<dbReference type="InterPro" id="IPR018392">
    <property type="entry name" value="LysM"/>
</dbReference>
<reference evidence="3 5" key="1">
    <citation type="submission" date="2015-04" db="EMBL/GenBank/DDBJ databases">
        <title>Genome sequence of Kerstersia gyiorum CG1.</title>
        <authorList>
            <person name="Greninger A.L."/>
            <person name="Kozyreva V."/>
            <person name="Chaturvedi V."/>
        </authorList>
    </citation>
    <scope>NUCLEOTIDE SEQUENCE [LARGE SCALE GENOMIC DNA]</scope>
    <source>
        <strain evidence="3 5">CG1</strain>
    </source>
</reference>
<proteinExistence type="predicted"/>
<dbReference type="OrthoDB" id="370541at2"/>
<dbReference type="Gene3D" id="3.10.350.10">
    <property type="entry name" value="LysM domain"/>
    <property type="match status" value="1"/>
</dbReference>
<dbReference type="InterPro" id="IPR052196">
    <property type="entry name" value="Bact_Kbp"/>
</dbReference>
<evidence type="ECO:0000313" key="5">
    <source>
        <dbReference type="Proteomes" id="UP000078084"/>
    </source>
</evidence>
<evidence type="ECO:0000313" key="6">
    <source>
        <dbReference type="Proteomes" id="UP000292039"/>
    </source>
</evidence>
<dbReference type="CDD" id="cd00118">
    <property type="entry name" value="LysM"/>
    <property type="match status" value="1"/>
</dbReference>